<evidence type="ECO:0000256" key="3">
    <source>
        <dbReference type="ARBA" id="ARBA00022692"/>
    </source>
</evidence>
<dbReference type="EMBL" id="JAERRB010000020">
    <property type="protein sequence ID" value="MBL0745868.1"/>
    <property type="molecule type" value="Genomic_DNA"/>
</dbReference>
<evidence type="ECO:0000259" key="8">
    <source>
        <dbReference type="Pfam" id="PF12704"/>
    </source>
</evidence>
<proteinExistence type="predicted"/>
<keyword evidence="2" id="KW-1003">Cell membrane</keyword>
<feature type="domain" description="MacB-like periplasmic core" evidence="8">
    <location>
        <begin position="435"/>
        <end position="630"/>
    </location>
</feature>
<feature type="domain" description="MacB-like periplasmic core" evidence="8">
    <location>
        <begin position="21"/>
        <end position="243"/>
    </location>
</feature>
<evidence type="ECO:0000256" key="1">
    <source>
        <dbReference type="ARBA" id="ARBA00004651"/>
    </source>
</evidence>
<name>A0ABS1L2U4_9BACT</name>
<dbReference type="PANTHER" id="PTHR30572">
    <property type="entry name" value="MEMBRANE COMPONENT OF TRANSPORTER-RELATED"/>
    <property type="match status" value="1"/>
</dbReference>
<evidence type="ECO:0000259" key="7">
    <source>
        <dbReference type="Pfam" id="PF02687"/>
    </source>
</evidence>
<feature type="transmembrane region" description="Helical" evidence="6">
    <location>
        <begin position="671"/>
        <end position="692"/>
    </location>
</feature>
<feature type="transmembrane region" description="Helical" evidence="6">
    <location>
        <begin position="331"/>
        <end position="358"/>
    </location>
</feature>
<evidence type="ECO:0000256" key="2">
    <source>
        <dbReference type="ARBA" id="ARBA00022475"/>
    </source>
</evidence>
<evidence type="ECO:0000313" key="9">
    <source>
        <dbReference type="EMBL" id="MBL0745868.1"/>
    </source>
</evidence>
<dbReference type="InterPro" id="IPR050250">
    <property type="entry name" value="Macrolide_Exporter_MacB"/>
</dbReference>
<feature type="transmembrane region" description="Helical" evidence="6">
    <location>
        <begin position="20"/>
        <end position="41"/>
    </location>
</feature>
<dbReference type="Pfam" id="PF12704">
    <property type="entry name" value="MacB_PCD"/>
    <property type="match status" value="2"/>
</dbReference>
<feature type="transmembrane region" description="Helical" evidence="6">
    <location>
        <begin position="754"/>
        <end position="774"/>
    </location>
</feature>
<protein>
    <submittedName>
        <fullName evidence="9">ABC transporter permease</fullName>
    </submittedName>
</protein>
<sequence>MLRHNLVIIFRGLVRFKRTFVINLVGLSVGLASALLIFLWVNDELSVDKFHEKNERLFQVMTNVPANGGWNTVVDTPGPLAQTLAEEMPEIEYAAAVAPPNWRGFDGFILTVDKQNIKATGEYAGKDYFQMFSYGLMQGEAKQVLTDKNSIVISDELAMKLFSTTEGLVGKTIAINHEREYMVSGVFAKTTTASSVRFDFVLPFDTYLDVTPWYKEWDNFGPHTYLVLREGTDPVAFNAKLKTFFQARNNGDKNAPQLLATRYSDNYLHGNFENGVQSGGRIAYVNLFSAIGLFILVIASINFMNLSTAKAAVRTKEVGVKKALGAGRKRLAIQFIGESMLMTLVSLVVAIGLVVLALPQFNIITGKELAFTLTPQLVVALTGITLVTGLVAGSYPAMYLSGFNPVAVLKGKLTTSTGELWVRKGLVAFQFTLSIVLIVSVFVVYKQIEFVQNTNLGYEKDNVIYFEIEGRVKENAETFLSEIKRIPGIQNAASTTSDMTGHNWSVGLNWEGKANDDKARAELMAVNSDFLSTVGLEVKEGRFFSNDFVSDTTRVVVNEAAAKAMGFDNAIGKHVKGLGDLEIIGVVKDFHLESFHEEVKPQLFVMHRKHFAPPSLIMARLEAGKEKETLQRLAAFYKTYNPGFPLDYTFLDDEYQALYTSEQRVSALSKYFAGLAILISCLGLFGLAAFTAQRRIKEIGIRKILGSSDFGIVRLLSSDFIRTILVAIVIALPLSYFITHKWLVGFAYRIELEWWFFAGSGCLALLIALFTVALQTVRASRTNPTECLKQE</sequence>
<dbReference type="InterPro" id="IPR003838">
    <property type="entry name" value="ABC3_permease_C"/>
</dbReference>
<evidence type="ECO:0000256" key="6">
    <source>
        <dbReference type="SAM" id="Phobius"/>
    </source>
</evidence>
<evidence type="ECO:0000256" key="5">
    <source>
        <dbReference type="ARBA" id="ARBA00023136"/>
    </source>
</evidence>
<feature type="transmembrane region" description="Helical" evidence="6">
    <location>
        <begin position="421"/>
        <end position="445"/>
    </location>
</feature>
<reference evidence="9 10" key="1">
    <citation type="submission" date="2021-01" db="EMBL/GenBank/DDBJ databases">
        <title>Chryseolinea sp. Jin1 Genome sequencing and assembly.</title>
        <authorList>
            <person name="Kim I."/>
        </authorList>
    </citation>
    <scope>NUCLEOTIDE SEQUENCE [LARGE SCALE GENOMIC DNA]</scope>
    <source>
        <strain evidence="9 10">Jin1</strain>
    </source>
</reference>
<comment type="subcellular location">
    <subcellularLocation>
        <location evidence="1">Cell membrane</location>
        <topology evidence="1">Multi-pass membrane protein</topology>
    </subcellularLocation>
</comment>
<gene>
    <name evidence="9" type="ORF">JI741_31830</name>
</gene>
<feature type="transmembrane region" description="Helical" evidence="6">
    <location>
        <begin position="282"/>
        <end position="304"/>
    </location>
</feature>
<evidence type="ECO:0000256" key="4">
    <source>
        <dbReference type="ARBA" id="ARBA00022989"/>
    </source>
</evidence>
<dbReference type="Proteomes" id="UP000613030">
    <property type="component" value="Unassembled WGS sequence"/>
</dbReference>
<organism evidence="9 10">
    <name type="scientific">Chryseolinea lacunae</name>
    <dbReference type="NCBI Taxonomy" id="2801331"/>
    <lineage>
        <taxon>Bacteria</taxon>
        <taxon>Pseudomonadati</taxon>
        <taxon>Bacteroidota</taxon>
        <taxon>Cytophagia</taxon>
        <taxon>Cytophagales</taxon>
        <taxon>Fulvivirgaceae</taxon>
        <taxon>Chryseolinea</taxon>
    </lineage>
</organism>
<dbReference type="RefSeq" id="WP_202016549.1">
    <property type="nucleotide sequence ID" value="NZ_JAERRB010000020.1"/>
</dbReference>
<keyword evidence="10" id="KW-1185">Reference proteome</keyword>
<feature type="transmembrane region" description="Helical" evidence="6">
    <location>
        <begin position="712"/>
        <end position="734"/>
    </location>
</feature>
<feature type="transmembrane region" description="Helical" evidence="6">
    <location>
        <begin position="378"/>
        <end position="400"/>
    </location>
</feature>
<comment type="caution">
    <text evidence="9">The sequence shown here is derived from an EMBL/GenBank/DDBJ whole genome shotgun (WGS) entry which is preliminary data.</text>
</comment>
<dbReference type="InterPro" id="IPR025857">
    <property type="entry name" value="MacB_PCD"/>
</dbReference>
<feature type="domain" description="ABC3 transporter permease C-terminal" evidence="7">
    <location>
        <begin position="290"/>
        <end position="405"/>
    </location>
</feature>
<evidence type="ECO:0000313" key="10">
    <source>
        <dbReference type="Proteomes" id="UP000613030"/>
    </source>
</evidence>
<accession>A0ABS1L2U4</accession>
<feature type="domain" description="ABC3 transporter permease C-terminal" evidence="7">
    <location>
        <begin position="672"/>
        <end position="784"/>
    </location>
</feature>
<keyword evidence="5 6" id="KW-0472">Membrane</keyword>
<dbReference type="PANTHER" id="PTHR30572:SF18">
    <property type="entry name" value="ABC-TYPE MACROLIDE FAMILY EXPORT SYSTEM PERMEASE COMPONENT 2"/>
    <property type="match status" value="1"/>
</dbReference>
<keyword evidence="3 6" id="KW-0812">Transmembrane</keyword>
<keyword evidence="4 6" id="KW-1133">Transmembrane helix</keyword>
<dbReference type="Pfam" id="PF02687">
    <property type="entry name" value="FtsX"/>
    <property type="match status" value="2"/>
</dbReference>